<dbReference type="SMART" id="SM00724">
    <property type="entry name" value="TLC"/>
    <property type="match status" value="1"/>
</dbReference>
<dbReference type="Pfam" id="PF03798">
    <property type="entry name" value="TRAM_LAG1_CLN8"/>
    <property type="match status" value="1"/>
</dbReference>
<protein>
    <recommendedName>
        <fullName evidence="12">TLC domain-containing protein</fullName>
    </recommendedName>
</protein>
<evidence type="ECO:0000313" key="13">
    <source>
        <dbReference type="EMBL" id="GAM42389.1"/>
    </source>
</evidence>
<dbReference type="PIRSF" id="PIRSF005225">
    <property type="entry name" value="LAG1_LAC1"/>
    <property type="match status" value="1"/>
</dbReference>
<feature type="domain" description="TLC" evidence="12">
    <location>
        <begin position="147"/>
        <end position="339"/>
    </location>
</feature>
<feature type="transmembrane region" description="Helical" evidence="11">
    <location>
        <begin position="203"/>
        <end position="223"/>
    </location>
</feature>
<keyword evidence="7 9" id="KW-0472">Membrane</keyword>
<evidence type="ECO:0000256" key="9">
    <source>
        <dbReference type="PROSITE-ProRule" id="PRU00205"/>
    </source>
</evidence>
<dbReference type="InterPro" id="IPR016439">
    <property type="entry name" value="Lag1/Lac1-like"/>
</dbReference>
<dbReference type="InterPro" id="IPR006634">
    <property type="entry name" value="TLC-dom"/>
</dbReference>
<gene>
    <name evidence="13" type="ORF">TCE0_044f16316</name>
</gene>
<evidence type="ECO:0000256" key="1">
    <source>
        <dbReference type="ARBA" id="ARBA00004477"/>
    </source>
</evidence>
<accession>A0A478ECC6</accession>
<dbReference type="GO" id="GO:0005789">
    <property type="term" value="C:endoplasmic reticulum membrane"/>
    <property type="evidence" value="ECO:0007669"/>
    <property type="project" value="UniProtKB-SubCell"/>
</dbReference>
<feature type="transmembrane region" description="Helical" evidence="11">
    <location>
        <begin position="235"/>
        <end position="261"/>
    </location>
</feature>
<keyword evidence="6 11" id="KW-1133">Transmembrane helix</keyword>
<keyword evidence="5" id="KW-0256">Endoplasmic reticulum</keyword>
<keyword evidence="8" id="KW-0325">Glycoprotein</keyword>
<evidence type="ECO:0000256" key="5">
    <source>
        <dbReference type="ARBA" id="ARBA00022824"/>
    </source>
</evidence>
<name>A0A478ECC6_TALPI</name>
<dbReference type="GO" id="GO:0046513">
    <property type="term" value="P:ceramide biosynthetic process"/>
    <property type="evidence" value="ECO:0007669"/>
    <property type="project" value="InterPro"/>
</dbReference>
<feature type="transmembrane region" description="Helical" evidence="11">
    <location>
        <begin position="281"/>
        <end position="298"/>
    </location>
</feature>
<evidence type="ECO:0000256" key="7">
    <source>
        <dbReference type="ARBA" id="ARBA00023136"/>
    </source>
</evidence>
<dbReference type="EMBL" id="DF933840">
    <property type="protein sequence ID" value="GAM42389.1"/>
    <property type="molecule type" value="Genomic_DNA"/>
</dbReference>
<dbReference type="Proteomes" id="UP000053095">
    <property type="component" value="Unassembled WGS sequence"/>
</dbReference>
<evidence type="ECO:0000256" key="10">
    <source>
        <dbReference type="SAM" id="MobiDB-lite"/>
    </source>
</evidence>
<dbReference type="PROSITE" id="PS50922">
    <property type="entry name" value="TLC"/>
    <property type="match status" value="1"/>
</dbReference>
<evidence type="ECO:0000256" key="11">
    <source>
        <dbReference type="SAM" id="Phobius"/>
    </source>
</evidence>
<reference evidence="14" key="1">
    <citation type="journal article" date="2015" name="Genome Announc.">
        <title>Draft genome sequence of Talaromyces cellulolyticus strain Y-94, a source of lignocellulosic biomass-degrading enzymes.</title>
        <authorList>
            <person name="Fujii T."/>
            <person name="Koike H."/>
            <person name="Sawayama S."/>
            <person name="Yano S."/>
            <person name="Inoue H."/>
        </authorList>
    </citation>
    <scope>NUCLEOTIDE SEQUENCE [LARGE SCALE GENOMIC DNA]</scope>
    <source>
        <strain evidence="14">Y-94</strain>
    </source>
</reference>
<sequence length="362" mass="41833">MPTSTSSFAGESKHGGTRQRRQVAATDKAESFSEKANLKRSKHKNRPLWKRLARFSLKHRWTIPLVPLIAFILAYLLNPTESNIVHPFLFLSYKFEQPGSQSPLYGKGLWDIAFVLLYTIVLSFTRELIMQEFLRPLSIHYGIKSKAKQLRYMEQMYTVIYFGLMGPLGLYVMRHSVPEVWYFNTPGMYASFPHRSHDAMFKFYYLFQAAYWAQQALVMILGLEKPRKDFKELVVHHVVTLALIGLSYRFHFTYMGIAVYVTHDVSDFFLAVGKSLQYTDSSFVPPAFAVCVSSWIYLRHYINLCILTSLLPGGAFQTVGPYELNWETQQYKCWISQIITFALLAVAKDDRSEDEEDVTGEN</sequence>
<dbReference type="AlphaFoldDB" id="A0A478ECC6"/>
<comment type="similarity">
    <text evidence="2">Belongs to the sphingosine N-acyltransferase family.</text>
</comment>
<evidence type="ECO:0000256" key="4">
    <source>
        <dbReference type="ARBA" id="ARBA00022692"/>
    </source>
</evidence>
<feature type="transmembrane region" description="Helical" evidence="11">
    <location>
        <begin position="61"/>
        <end position="78"/>
    </location>
</feature>
<feature type="transmembrane region" description="Helical" evidence="11">
    <location>
        <begin position="108"/>
        <end position="125"/>
    </location>
</feature>
<feature type="compositionally biased region" description="Basic and acidic residues" evidence="10">
    <location>
        <begin position="27"/>
        <end position="36"/>
    </location>
</feature>
<evidence type="ECO:0000256" key="3">
    <source>
        <dbReference type="ARBA" id="ARBA00022679"/>
    </source>
</evidence>
<evidence type="ECO:0000256" key="8">
    <source>
        <dbReference type="ARBA" id="ARBA00023180"/>
    </source>
</evidence>
<dbReference type="PANTHER" id="PTHR12560:SF11">
    <property type="entry name" value="CERAMIDE SYNTHASE LAC1-RELATED"/>
    <property type="match status" value="1"/>
</dbReference>
<proteinExistence type="inferred from homology"/>
<evidence type="ECO:0000256" key="6">
    <source>
        <dbReference type="ARBA" id="ARBA00022989"/>
    </source>
</evidence>
<evidence type="ECO:0000259" key="12">
    <source>
        <dbReference type="PROSITE" id="PS50922"/>
    </source>
</evidence>
<keyword evidence="3" id="KW-0808">Transferase</keyword>
<feature type="transmembrane region" description="Helical" evidence="11">
    <location>
        <begin position="156"/>
        <end position="173"/>
    </location>
</feature>
<evidence type="ECO:0000256" key="2">
    <source>
        <dbReference type="ARBA" id="ARBA00009808"/>
    </source>
</evidence>
<dbReference type="PANTHER" id="PTHR12560">
    <property type="entry name" value="LONGEVITY ASSURANCE FACTOR 1 LAG1"/>
    <property type="match status" value="1"/>
</dbReference>
<keyword evidence="4 9" id="KW-0812">Transmembrane</keyword>
<dbReference type="GO" id="GO:0050291">
    <property type="term" value="F:sphingosine N-acyltransferase activity"/>
    <property type="evidence" value="ECO:0007669"/>
    <property type="project" value="InterPro"/>
</dbReference>
<keyword evidence="14" id="KW-1185">Reference proteome</keyword>
<organism evidence="13 14">
    <name type="scientific">Talaromyces pinophilus</name>
    <name type="common">Penicillium pinophilum</name>
    <dbReference type="NCBI Taxonomy" id="128442"/>
    <lineage>
        <taxon>Eukaryota</taxon>
        <taxon>Fungi</taxon>
        <taxon>Dikarya</taxon>
        <taxon>Ascomycota</taxon>
        <taxon>Pezizomycotina</taxon>
        <taxon>Eurotiomycetes</taxon>
        <taxon>Eurotiomycetidae</taxon>
        <taxon>Eurotiales</taxon>
        <taxon>Trichocomaceae</taxon>
        <taxon>Talaromyces</taxon>
        <taxon>Talaromyces sect. Talaromyces</taxon>
    </lineage>
</organism>
<evidence type="ECO:0000313" key="14">
    <source>
        <dbReference type="Proteomes" id="UP000053095"/>
    </source>
</evidence>
<comment type="subcellular location">
    <subcellularLocation>
        <location evidence="1">Endoplasmic reticulum membrane</location>
        <topology evidence="1">Multi-pass membrane protein</topology>
    </subcellularLocation>
</comment>
<feature type="region of interest" description="Disordered" evidence="10">
    <location>
        <begin position="1"/>
        <end position="36"/>
    </location>
</feature>